<dbReference type="GO" id="GO:0030435">
    <property type="term" value="P:sporulation resulting in formation of a cellular spore"/>
    <property type="evidence" value="ECO:0007669"/>
    <property type="project" value="UniProtKB-KW"/>
</dbReference>
<dbReference type="InterPro" id="IPR038658">
    <property type="entry name" value="SsgB_sf"/>
</dbReference>
<dbReference type="GO" id="GO:0000917">
    <property type="term" value="P:division septum assembly"/>
    <property type="evidence" value="ECO:0007669"/>
    <property type="project" value="UniProtKB-KW"/>
</dbReference>
<keyword evidence="8" id="KW-1185">Reference proteome</keyword>
<dbReference type="AlphaFoldDB" id="A0A6G4XA22"/>
<protein>
    <submittedName>
        <fullName evidence="7">SsgA family sporulation/cell division regulator</fullName>
    </submittedName>
</protein>
<dbReference type="Gene3D" id="2.30.31.20">
    <property type="entry name" value="Sporulation-specific cell division protein SsgB"/>
    <property type="match status" value="1"/>
</dbReference>
<comment type="caution">
    <text evidence="7">The sequence shown here is derived from an EMBL/GenBank/DDBJ whole genome shotgun (WGS) entry which is preliminary data.</text>
</comment>
<evidence type="ECO:0000313" key="7">
    <source>
        <dbReference type="EMBL" id="NGO74228.1"/>
    </source>
</evidence>
<dbReference type="InterPro" id="IPR006776">
    <property type="entry name" value="SsgB"/>
</dbReference>
<dbReference type="EMBL" id="JAAKZW010000001">
    <property type="protein sequence ID" value="NGO74228.1"/>
    <property type="molecule type" value="Genomic_DNA"/>
</dbReference>
<organism evidence="7 8">
    <name type="scientific">Streptomyces mesophilus</name>
    <dbReference type="NCBI Taxonomy" id="1775132"/>
    <lineage>
        <taxon>Bacteria</taxon>
        <taxon>Bacillati</taxon>
        <taxon>Actinomycetota</taxon>
        <taxon>Actinomycetes</taxon>
        <taxon>Kitasatosporales</taxon>
        <taxon>Streptomycetaceae</taxon>
        <taxon>Streptomyces</taxon>
    </lineage>
</organism>
<reference evidence="7 8" key="1">
    <citation type="submission" date="2020-02" db="EMBL/GenBank/DDBJ databases">
        <title>Whole-genome analyses of novel actinobacteria.</title>
        <authorList>
            <person name="Sahin N."/>
            <person name="Tokatli A."/>
        </authorList>
    </citation>
    <scope>NUCLEOTIDE SEQUENCE [LARGE SCALE GENOMIC DNA]</scope>
    <source>
        <strain evidence="7 8">YC504</strain>
    </source>
</reference>
<keyword evidence="6" id="KW-0131">Cell cycle</keyword>
<evidence type="ECO:0000313" key="8">
    <source>
        <dbReference type="Proteomes" id="UP000481109"/>
    </source>
</evidence>
<dbReference type="Pfam" id="PF04686">
    <property type="entry name" value="SsgA"/>
    <property type="match status" value="1"/>
</dbReference>
<accession>A0A6G4XA22</accession>
<dbReference type="Proteomes" id="UP000481109">
    <property type="component" value="Unassembled WGS sequence"/>
</dbReference>
<keyword evidence="3 7" id="KW-0132">Cell division</keyword>
<name>A0A6G4XA22_9ACTN</name>
<gene>
    <name evidence="7" type="ORF">G6045_00780</name>
</gene>
<keyword evidence="4" id="KW-0749">Sporulation</keyword>
<evidence type="ECO:0000256" key="1">
    <source>
        <dbReference type="ARBA" id="ARBA00004431"/>
    </source>
</evidence>
<sequence length="133" mass="14579">MSLTIEQSVRARLITSAEKEPAVRVQLRYDSADPLAIHLVFPPEVSLDGRPVPWTFARDLLESGLSTPSGAGDVHVWPCGRAQTIIEFRVPDGAALVQIDTAPLRRFLLRSYAVVAPGEETLTFDLSALLRDV</sequence>
<evidence type="ECO:0000256" key="5">
    <source>
        <dbReference type="ARBA" id="ARBA00023210"/>
    </source>
</evidence>
<evidence type="ECO:0000256" key="3">
    <source>
        <dbReference type="ARBA" id="ARBA00022618"/>
    </source>
</evidence>
<evidence type="ECO:0000256" key="6">
    <source>
        <dbReference type="ARBA" id="ARBA00023306"/>
    </source>
</evidence>
<dbReference type="RefSeq" id="WP_165329740.1">
    <property type="nucleotide sequence ID" value="NZ_JAAKZW010000001.1"/>
</dbReference>
<dbReference type="GO" id="GO:0030428">
    <property type="term" value="C:cell septum"/>
    <property type="evidence" value="ECO:0007669"/>
    <property type="project" value="UniProtKB-SubCell"/>
</dbReference>
<evidence type="ECO:0000256" key="2">
    <source>
        <dbReference type="ARBA" id="ARBA00009323"/>
    </source>
</evidence>
<comment type="similarity">
    <text evidence="2">Belongs to the SsgA family.</text>
</comment>
<proteinExistence type="inferred from homology"/>
<evidence type="ECO:0000256" key="4">
    <source>
        <dbReference type="ARBA" id="ARBA00022969"/>
    </source>
</evidence>
<comment type="subcellular location">
    <subcellularLocation>
        <location evidence="1">Cell septum</location>
    </subcellularLocation>
</comment>
<keyword evidence="5" id="KW-0717">Septation</keyword>